<gene>
    <name evidence="2" type="ORF">FDF74_02045</name>
</gene>
<sequence>MEEMGLYSIGNLRSMEVIDINTGSKLGYIKDLVIDCDEYKIVSIIIPSRKLSLFSKKDDIEIGWDKIKKLGVDVILVEGDEYMMGDN</sequence>
<dbReference type="Proteomes" id="UP000473885">
    <property type="component" value="Unassembled WGS sequence"/>
</dbReference>
<feature type="domain" description="PRC-barrel" evidence="1">
    <location>
        <begin position="4"/>
        <end position="80"/>
    </location>
</feature>
<keyword evidence="3" id="KW-1185">Reference proteome</keyword>
<dbReference type="InterPro" id="IPR027275">
    <property type="entry name" value="PRC-brl_dom"/>
</dbReference>
<dbReference type="SUPFAM" id="SSF50346">
    <property type="entry name" value="PRC-barrel domain"/>
    <property type="match status" value="1"/>
</dbReference>
<protein>
    <submittedName>
        <fullName evidence="2">YlmC/YmxH family sporulation protein</fullName>
    </submittedName>
</protein>
<dbReference type="PANTHER" id="PTHR40061">
    <property type="entry name" value="SPORULATION PROTEIN YLMC-RELATED"/>
    <property type="match status" value="1"/>
</dbReference>
<organism evidence="2 3">
    <name type="scientific">Clostridium niameyense</name>
    <dbReference type="NCBI Taxonomy" id="1622073"/>
    <lineage>
        <taxon>Bacteria</taxon>
        <taxon>Bacillati</taxon>
        <taxon>Bacillota</taxon>
        <taxon>Clostridia</taxon>
        <taxon>Eubacteriales</taxon>
        <taxon>Clostridiaceae</taxon>
        <taxon>Clostridium</taxon>
    </lineage>
</organism>
<dbReference type="AlphaFoldDB" id="A0A6M0R728"/>
<dbReference type="NCBIfam" id="TIGR02888">
    <property type="entry name" value="spore_YlmC_YmxH"/>
    <property type="match status" value="1"/>
</dbReference>
<dbReference type="Gene3D" id="2.30.30.240">
    <property type="entry name" value="PRC-barrel domain"/>
    <property type="match status" value="1"/>
</dbReference>
<evidence type="ECO:0000259" key="1">
    <source>
        <dbReference type="Pfam" id="PF05239"/>
    </source>
</evidence>
<accession>A0A6M0R728</accession>
<dbReference type="InterPro" id="IPR014238">
    <property type="entry name" value="Spore_YlmC/YmxH"/>
</dbReference>
<dbReference type="EMBL" id="SXDP01000001">
    <property type="protein sequence ID" value="NEZ45991.1"/>
    <property type="molecule type" value="Genomic_DNA"/>
</dbReference>
<comment type="caution">
    <text evidence="2">The sequence shown here is derived from an EMBL/GenBank/DDBJ whole genome shotgun (WGS) entry which is preliminary data.</text>
</comment>
<evidence type="ECO:0000313" key="2">
    <source>
        <dbReference type="EMBL" id="NEZ45991.1"/>
    </source>
</evidence>
<proteinExistence type="predicted"/>
<dbReference type="Pfam" id="PF05239">
    <property type="entry name" value="PRC"/>
    <property type="match status" value="1"/>
</dbReference>
<reference evidence="2 3" key="1">
    <citation type="submission" date="2019-04" db="EMBL/GenBank/DDBJ databases">
        <title>Genome sequencing of Clostridium botulinum Groups I-IV and Clostridium butyricum.</title>
        <authorList>
            <person name="Brunt J."/>
            <person name="Van Vliet A.H.M."/>
            <person name="Stringer S.C."/>
            <person name="Carter A.T."/>
            <person name="Peck M.W."/>
        </authorList>
    </citation>
    <scope>NUCLEOTIDE SEQUENCE [LARGE SCALE GENOMIC DNA]</scope>
    <source>
        <strain evidence="2 3">IFR 18/094</strain>
    </source>
</reference>
<evidence type="ECO:0000313" key="3">
    <source>
        <dbReference type="Proteomes" id="UP000473885"/>
    </source>
</evidence>
<dbReference type="RefSeq" id="WP_163248316.1">
    <property type="nucleotide sequence ID" value="NZ_SXDP01000001.1"/>
</dbReference>
<name>A0A6M0R728_9CLOT</name>
<dbReference type="InterPro" id="IPR011033">
    <property type="entry name" value="PRC_barrel-like_sf"/>
</dbReference>
<dbReference type="PANTHER" id="PTHR40061:SF1">
    <property type="entry name" value="SPORULATION PROTEIN YLMC-RELATED"/>
    <property type="match status" value="1"/>
</dbReference>